<protein>
    <recommendedName>
        <fullName evidence="4">N-acetyltransferase domain-containing protein</fullName>
    </recommendedName>
</protein>
<organism evidence="2 3">
    <name type="scientific">Cyphellophora europaea (strain CBS 101466)</name>
    <name type="common">Phialophora europaea</name>
    <dbReference type="NCBI Taxonomy" id="1220924"/>
    <lineage>
        <taxon>Eukaryota</taxon>
        <taxon>Fungi</taxon>
        <taxon>Dikarya</taxon>
        <taxon>Ascomycota</taxon>
        <taxon>Pezizomycotina</taxon>
        <taxon>Eurotiomycetes</taxon>
        <taxon>Chaetothyriomycetidae</taxon>
        <taxon>Chaetothyriales</taxon>
        <taxon>Cyphellophoraceae</taxon>
        <taxon>Cyphellophora</taxon>
    </lineage>
</organism>
<reference evidence="2 3" key="1">
    <citation type="submission" date="2013-03" db="EMBL/GenBank/DDBJ databases">
        <title>The Genome Sequence of Phialophora europaea CBS 101466.</title>
        <authorList>
            <consortium name="The Broad Institute Genomics Platform"/>
            <person name="Cuomo C."/>
            <person name="de Hoog S."/>
            <person name="Gorbushina A."/>
            <person name="Walker B."/>
            <person name="Young S.K."/>
            <person name="Zeng Q."/>
            <person name="Gargeya S."/>
            <person name="Fitzgerald M."/>
            <person name="Haas B."/>
            <person name="Abouelleil A."/>
            <person name="Allen A.W."/>
            <person name="Alvarado L."/>
            <person name="Arachchi H.M."/>
            <person name="Berlin A.M."/>
            <person name="Chapman S.B."/>
            <person name="Gainer-Dewar J."/>
            <person name="Goldberg J."/>
            <person name="Griggs A."/>
            <person name="Gujja S."/>
            <person name="Hansen M."/>
            <person name="Howarth C."/>
            <person name="Imamovic A."/>
            <person name="Ireland A."/>
            <person name="Larimer J."/>
            <person name="McCowan C."/>
            <person name="Murphy C."/>
            <person name="Pearson M."/>
            <person name="Poon T.W."/>
            <person name="Priest M."/>
            <person name="Roberts A."/>
            <person name="Saif S."/>
            <person name="Shea T."/>
            <person name="Sisk P."/>
            <person name="Sykes S."/>
            <person name="Wortman J."/>
            <person name="Nusbaum C."/>
            <person name="Birren B."/>
        </authorList>
    </citation>
    <scope>NUCLEOTIDE SEQUENCE [LARGE SCALE GENOMIC DNA]</scope>
    <source>
        <strain evidence="2 3">CBS 101466</strain>
    </source>
</reference>
<sequence>METNIIPDIPSPSLDDAKQSVIATTAIQTPRSTSPASLTRLSTPSDATHSLALPPTALPPTALPPTAIPITIHTSPTLAPIQRFAKVNSAAGLTDPFTLITNEESYNIPASSITLSHLFTSNCTRCNQKLSKGAILVEAGDFAAVACWEPPTCTAKMEASDDDLSFPDLAERPIMQGFARQSADWRRRTMRGRDYWHLTLMARDPERGAVRGAVRAVLEAGIYWAGEQRMPIWLEAGNQRARDVYAAFGFTELGVTWHGGCEGVGVPIWMMVKEPS</sequence>
<dbReference type="VEuPathDB" id="FungiDB:HMPREF1541_02940"/>
<dbReference type="eggNOG" id="ENOG502RT4D">
    <property type="taxonomic scope" value="Eukaryota"/>
</dbReference>
<dbReference type="InterPro" id="IPR052523">
    <property type="entry name" value="Trichothecene_AcTrans"/>
</dbReference>
<evidence type="ECO:0000313" key="3">
    <source>
        <dbReference type="Proteomes" id="UP000030752"/>
    </source>
</evidence>
<dbReference type="GeneID" id="19970279"/>
<evidence type="ECO:0008006" key="4">
    <source>
        <dbReference type="Google" id="ProtNLM"/>
    </source>
</evidence>
<dbReference type="Gene3D" id="3.40.630.30">
    <property type="match status" value="1"/>
</dbReference>
<dbReference type="STRING" id="1220924.W2RZ13"/>
<keyword evidence="3" id="KW-1185">Reference proteome</keyword>
<dbReference type="EMBL" id="KB822719">
    <property type="protein sequence ID" value="ETN41008.1"/>
    <property type="molecule type" value="Genomic_DNA"/>
</dbReference>
<dbReference type="FunCoup" id="W2RZ13">
    <property type="interactions" value="54"/>
</dbReference>
<dbReference type="SUPFAM" id="SSF55729">
    <property type="entry name" value="Acyl-CoA N-acyltransferases (Nat)"/>
    <property type="match status" value="1"/>
</dbReference>
<accession>W2RZ13</accession>
<dbReference type="InterPro" id="IPR016181">
    <property type="entry name" value="Acyl_CoA_acyltransferase"/>
</dbReference>
<proteinExistence type="predicted"/>
<evidence type="ECO:0000313" key="2">
    <source>
        <dbReference type="EMBL" id="ETN41008.1"/>
    </source>
</evidence>
<dbReference type="PANTHER" id="PTHR42791">
    <property type="entry name" value="GNAT FAMILY ACETYLTRANSFERASE"/>
    <property type="match status" value="1"/>
</dbReference>
<dbReference type="RefSeq" id="XP_008715517.1">
    <property type="nucleotide sequence ID" value="XM_008717295.1"/>
</dbReference>
<dbReference type="HOGENOM" id="CLU_069195_1_0_1"/>
<dbReference type="Proteomes" id="UP000030752">
    <property type="component" value="Unassembled WGS sequence"/>
</dbReference>
<dbReference type="AlphaFoldDB" id="W2RZ13"/>
<name>W2RZ13_CYPE1</name>
<gene>
    <name evidence="2" type="ORF">HMPREF1541_02940</name>
</gene>
<dbReference type="PANTHER" id="PTHR42791:SF2">
    <property type="entry name" value="N-ACETYLTRANSFERASE DOMAIN-CONTAINING PROTEIN"/>
    <property type="match status" value="1"/>
</dbReference>
<dbReference type="InParanoid" id="W2RZ13"/>
<feature type="region of interest" description="Disordered" evidence="1">
    <location>
        <begin position="24"/>
        <end position="46"/>
    </location>
</feature>
<evidence type="ECO:0000256" key="1">
    <source>
        <dbReference type="SAM" id="MobiDB-lite"/>
    </source>
</evidence>
<dbReference type="OrthoDB" id="410198at2759"/>